<dbReference type="GeneID" id="64703768"/>
<proteinExistence type="predicted"/>
<accession>A0A9P7F5W6</accession>
<evidence type="ECO:0000313" key="2">
    <source>
        <dbReference type="Proteomes" id="UP000823399"/>
    </source>
</evidence>
<keyword evidence="2" id="KW-1185">Reference proteome</keyword>
<dbReference type="AlphaFoldDB" id="A0A9P7F5W6"/>
<dbReference type="RefSeq" id="XP_041292731.1">
    <property type="nucleotide sequence ID" value="XM_041441509.1"/>
</dbReference>
<comment type="caution">
    <text evidence="1">The sequence shown here is derived from an EMBL/GenBank/DDBJ whole genome shotgun (WGS) entry which is preliminary data.</text>
</comment>
<evidence type="ECO:0000313" key="1">
    <source>
        <dbReference type="EMBL" id="KAG2108212.1"/>
    </source>
</evidence>
<protein>
    <submittedName>
        <fullName evidence="1">Uncharacterized protein</fullName>
    </submittedName>
</protein>
<reference evidence="1" key="1">
    <citation type="journal article" date="2020" name="New Phytol.">
        <title>Comparative genomics reveals dynamic genome evolution in host specialist ectomycorrhizal fungi.</title>
        <authorList>
            <person name="Lofgren L.A."/>
            <person name="Nguyen N.H."/>
            <person name="Vilgalys R."/>
            <person name="Ruytinx J."/>
            <person name="Liao H.L."/>
            <person name="Branco S."/>
            <person name="Kuo A."/>
            <person name="LaButti K."/>
            <person name="Lipzen A."/>
            <person name="Andreopoulos W."/>
            <person name="Pangilinan J."/>
            <person name="Riley R."/>
            <person name="Hundley H."/>
            <person name="Na H."/>
            <person name="Barry K."/>
            <person name="Grigoriev I.V."/>
            <person name="Stajich J.E."/>
            <person name="Kennedy P.G."/>
        </authorList>
    </citation>
    <scope>NUCLEOTIDE SEQUENCE</scope>
    <source>
        <strain evidence="1">FC423</strain>
    </source>
</reference>
<dbReference type="OrthoDB" id="3257768at2759"/>
<name>A0A9P7F5W6_9AGAM</name>
<gene>
    <name evidence="1" type="ORF">F5147DRAFT_773791</name>
</gene>
<sequence>MADTKSSRGLAATGVGTVDCARHEMKLASGVGDLQKGKKVATSTKEMGPGSCRDILDDNFSDWNWKKVTTVGHILLCKLKEAVGSAKMHSNELAELQSAIDAVSLYACKSEVEAWEDDSSQPNPFESCIACK</sequence>
<organism evidence="1 2">
    <name type="scientific">Suillus discolor</name>
    <dbReference type="NCBI Taxonomy" id="1912936"/>
    <lineage>
        <taxon>Eukaryota</taxon>
        <taxon>Fungi</taxon>
        <taxon>Dikarya</taxon>
        <taxon>Basidiomycota</taxon>
        <taxon>Agaricomycotina</taxon>
        <taxon>Agaricomycetes</taxon>
        <taxon>Agaricomycetidae</taxon>
        <taxon>Boletales</taxon>
        <taxon>Suillineae</taxon>
        <taxon>Suillaceae</taxon>
        <taxon>Suillus</taxon>
    </lineage>
</organism>
<dbReference type="Proteomes" id="UP000823399">
    <property type="component" value="Unassembled WGS sequence"/>
</dbReference>
<dbReference type="EMBL" id="JABBWM010000028">
    <property type="protein sequence ID" value="KAG2108212.1"/>
    <property type="molecule type" value="Genomic_DNA"/>
</dbReference>